<proteinExistence type="predicted"/>
<dbReference type="PANTHER" id="PTHR37981">
    <property type="entry name" value="LIPASE 2"/>
    <property type="match status" value="1"/>
</dbReference>
<dbReference type="InterPro" id="IPR036514">
    <property type="entry name" value="SGNH_hydro_sf"/>
</dbReference>
<dbReference type="CDD" id="cd01823">
    <property type="entry name" value="SEST_like"/>
    <property type="match status" value="1"/>
</dbReference>
<feature type="disulfide bond" evidence="2">
    <location>
        <begin position="106"/>
        <end position="132"/>
    </location>
</feature>
<keyword evidence="2" id="KW-1015">Disulfide bond</keyword>
<protein>
    <submittedName>
        <fullName evidence="4">Lysophospholipase L1-like esterase</fullName>
    </submittedName>
</protein>
<accession>A0A852TQD3</accession>
<dbReference type="GO" id="GO:0019433">
    <property type="term" value="P:triglyceride catabolic process"/>
    <property type="evidence" value="ECO:0007669"/>
    <property type="project" value="TreeGrafter"/>
</dbReference>
<dbReference type="EMBL" id="JACCCC010000001">
    <property type="protein sequence ID" value="NYE46179.1"/>
    <property type="molecule type" value="Genomic_DNA"/>
</dbReference>
<evidence type="ECO:0000256" key="1">
    <source>
        <dbReference type="PIRSR" id="PIRSR637460-1"/>
    </source>
</evidence>
<name>A0A852TQD3_9ACTN</name>
<dbReference type="AlphaFoldDB" id="A0A852TQD3"/>
<keyword evidence="5" id="KW-1185">Reference proteome</keyword>
<dbReference type="InterPro" id="IPR037460">
    <property type="entry name" value="SEST-like"/>
</dbReference>
<organism evidence="4 5">
    <name type="scientific">Spinactinospora alkalitolerans</name>
    <dbReference type="NCBI Taxonomy" id="687207"/>
    <lineage>
        <taxon>Bacteria</taxon>
        <taxon>Bacillati</taxon>
        <taxon>Actinomycetota</taxon>
        <taxon>Actinomycetes</taxon>
        <taxon>Streptosporangiales</taxon>
        <taxon>Nocardiopsidaceae</taxon>
        <taxon>Spinactinospora</taxon>
    </lineage>
</organism>
<evidence type="ECO:0000313" key="4">
    <source>
        <dbReference type="EMBL" id="NYE46179.1"/>
    </source>
</evidence>
<dbReference type="PANTHER" id="PTHR37981:SF1">
    <property type="entry name" value="SGNH HYDROLASE-TYPE ESTERASE DOMAIN-CONTAINING PROTEIN"/>
    <property type="match status" value="1"/>
</dbReference>
<comment type="caution">
    <text evidence="4">The sequence shown here is derived from an EMBL/GenBank/DDBJ whole genome shotgun (WGS) entry which is preliminary data.</text>
</comment>
<sequence length="370" mass="39605">MRKPAVGTRTLVLGAIAAVLVVTCIVVAAVPATRGAVRQAWCDLSGTWCGPGLPPPGDGPDEDGRLVELSPVEAATWGNYYALGDSYSSGDGAEDYAPDTAVADGCWRSANAYPETVARSYDFAGELTFLACSGQRGNVMLESLDSEDSQIASLTPHTSLVTIGIGGNDLGFTSVLKTCMLRVPLLESSACQAQEDDVDKRMRTFEATFADVLAEVRERVPDSRVIVLGYPRLFVEEPSGLYYTLTSGDQIWLNDTIQRFNEQLEEAVAEVDAGIADWGEVGSVEFVDVYDALDGHEVGTEEPWVNGVLLRSLTDGITIDRSTFHPTSEGQNAVSARVRAQVEEGPGRPIYATRSTVDNASPEVLAAETE</sequence>
<dbReference type="SUPFAM" id="SSF52266">
    <property type="entry name" value="SGNH hydrolase"/>
    <property type="match status" value="1"/>
</dbReference>
<reference evidence="4 5" key="1">
    <citation type="submission" date="2020-07" db="EMBL/GenBank/DDBJ databases">
        <title>Sequencing the genomes of 1000 actinobacteria strains.</title>
        <authorList>
            <person name="Klenk H.-P."/>
        </authorList>
    </citation>
    <scope>NUCLEOTIDE SEQUENCE [LARGE SCALE GENOMIC DNA]</scope>
    <source>
        <strain evidence="4 5">CXB654</strain>
    </source>
</reference>
<evidence type="ECO:0000256" key="2">
    <source>
        <dbReference type="PIRSR" id="PIRSR637460-2"/>
    </source>
</evidence>
<dbReference type="InterPro" id="IPR013830">
    <property type="entry name" value="SGNH_hydro"/>
</dbReference>
<dbReference type="GO" id="GO:0004806">
    <property type="term" value="F:triacylglycerol lipase activity"/>
    <property type="evidence" value="ECO:0007669"/>
    <property type="project" value="TreeGrafter"/>
</dbReference>
<feature type="active site" evidence="1">
    <location>
        <position position="325"/>
    </location>
</feature>
<evidence type="ECO:0000313" key="5">
    <source>
        <dbReference type="Proteomes" id="UP000589036"/>
    </source>
</evidence>
<feature type="disulfide bond" evidence="2">
    <location>
        <begin position="179"/>
        <end position="191"/>
    </location>
</feature>
<feature type="active site" description="Nucleophile" evidence="1">
    <location>
        <position position="86"/>
    </location>
</feature>
<dbReference type="Pfam" id="PF13472">
    <property type="entry name" value="Lipase_GDSL_2"/>
    <property type="match status" value="1"/>
</dbReference>
<dbReference type="RefSeq" id="WP_179642325.1">
    <property type="nucleotide sequence ID" value="NZ_BAAAYY010000013.1"/>
</dbReference>
<dbReference type="Proteomes" id="UP000589036">
    <property type="component" value="Unassembled WGS sequence"/>
</dbReference>
<evidence type="ECO:0000259" key="3">
    <source>
        <dbReference type="Pfam" id="PF13472"/>
    </source>
</evidence>
<feature type="domain" description="SGNH hydrolase-type esterase" evidence="3">
    <location>
        <begin position="82"/>
        <end position="331"/>
    </location>
</feature>
<gene>
    <name evidence="4" type="ORF">HDA32_001299</name>
</gene>
<dbReference type="Gene3D" id="3.40.50.1110">
    <property type="entry name" value="SGNH hydrolase"/>
    <property type="match status" value="1"/>
</dbReference>